<reference evidence="1 2" key="1">
    <citation type="submission" date="2018-11" db="EMBL/GenBank/DDBJ databases">
        <title>Aureibaculum marinum gen. nov., sp. nov., a member of the family Flavobacteriaceae isolated from the Bohai Sea.</title>
        <authorList>
            <person name="Ji X."/>
        </authorList>
    </citation>
    <scope>NUCLEOTIDE SEQUENCE [LARGE SCALE GENOMIC DNA]</scope>
    <source>
        <strain evidence="1 2">BH-SD17</strain>
    </source>
</reference>
<comment type="caution">
    <text evidence="1">The sequence shown here is derived from an EMBL/GenBank/DDBJ whole genome shotgun (WGS) entry which is preliminary data.</text>
</comment>
<dbReference type="Proteomes" id="UP000270856">
    <property type="component" value="Unassembled WGS sequence"/>
</dbReference>
<accession>A0A3N4NVQ2</accession>
<evidence type="ECO:0008006" key="3">
    <source>
        <dbReference type="Google" id="ProtNLM"/>
    </source>
</evidence>
<keyword evidence="2" id="KW-1185">Reference proteome</keyword>
<evidence type="ECO:0000313" key="1">
    <source>
        <dbReference type="EMBL" id="RPD98787.1"/>
    </source>
</evidence>
<sequence>MYAIDGHKHEKTKTITKKYTVNTNALLKIDNKYGNVDIVSWEGNQIEVVVKITVKGNDENQVIKRLNAIDVDFKSSKNEVSAETVIEKVSSWSWGWGKSNNVNYQINYKVKVPITNSVDIENDYGNITLSELKGKAKIDCDYGSIILGELHSNNNEIELDYCNNSTIGYINSGTIDADYSKFTVERAEHIRLNADYTTSVFENIKILNYNCDYGSLKIDNGVSIDGNGDYLSLKIGTVLKKAIIESDYGFIKIESLIDGFDIVDIDGSYTGIKIGVPKEKGFMFDVNISYGGFKYDTDMVNITSQIVKSRLKSYQGTYGKSNTRSKIIINSGYGSVTFN</sequence>
<organism evidence="1 2">
    <name type="scientific">Aureibaculum marinum</name>
    <dbReference type="NCBI Taxonomy" id="2487930"/>
    <lineage>
        <taxon>Bacteria</taxon>
        <taxon>Pseudomonadati</taxon>
        <taxon>Bacteroidota</taxon>
        <taxon>Flavobacteriia</taxon>
        <taxon>Flavobacteriales</taxon>
        <taxon>Flavobacteriaceae</taxon>
        <taxon>Aureibaculum</taxon>
    </lineage>
</organism>
<proteinExistence type="predicted"/>
<evidence type="ECO:0000313" key="2">
    <source>
        <dbReference type="Proteomes" id="UP000270856"/>
    </source>
</evidence>
<gene>
    <name evidence="1" type="ORF">EGM88_06245</name>
</gene>
<dbReference type="AlphaFoldDB" id="A0A3N4NVQ2"/>
<dbReference type="EMBL" id="RPFJ01000006">
    <property type="protein sequence ID" value="RPD98787.1"/>
    <property type="molecule type" value="Genomic_DNA"/>
</dbReference>
<protein>
    <recommendedName>
        <fullName evidence="3">Adhesin domain-containing protein</fullName>
    </recommendedName>
</protein>
<name>A0A3N4NVQ2_9FLAO</name>